<evidence type="ECO:0000256" key="1">
    <source>
        <dbReference type="SAM" id="Phobius"/>
    </source>
</evidence>
<evidence type="ECO:0000313" key="2">
    <source>
        <dbReference type="EMBL" id="MBB3776696.1"/>
    </source>
</evidence>
<dbReference type="RefSeq" id="WP_237440846.1">
    <property type="nucleotide sequence ID" value="NZ_WTYB01000003.1"/>
</dbReference>
<feature type="transmembrane region" description="Helical" evidence="1">
    <location>
        <begin position="135"/>
        <end position="152"/>
    </location>
</feature>
<keyword evidence="1" id="KW-0472">Membrane</keyword>
<keyword evidence="3" id="KW-1185">Reference proteome</keyword>
<comment type="caution">
    <text evidence="2">The sequence shown here is derived from an EMBL/GenBank/DDBJ whole genome shotgun (WGS) entry which is preliminary data.</text>
</comment>
<feature type="transmembrane region" description="Helical" evidence="1">
    <location>
        <begin position="62"/>
        <end position="84"/>
    </location>
</feature>
<sequence length="216" mass="22603">MTMPRNSDALIAELVGDLEPVKPLRFGAGMAATLAAATLSSAVVIALFGLRPDWLEGRVNPMHLLATGLYLGLALAATVTVVVMSRPQVGSDYSGWRWAAAMTGLLPVAGLIVGISRGRDMLSAETMRHGGECLVLGGGASLLVFAMLVLWLRRGAPTAPDRAGLVAGVAAGAFGIFAFSLHCPDNDIVHIGIWHSTVVLAMAGLGRITVPRLIRW</sequence>
<evidence type="ECO:0000313" key="3">
    <source>
        <dbReference type="Proteomes" id="UP000548685"/>
    </source>
</evidence>
<dbReference type="Proteomes" id="UP000548685">
    <property type="component" value="Unassembled WGS sequence"/>
</dbReference>
<keyword evidence="1" id="KW-0812">Transmembrane</keyword>
<feature type="transmembrane region" description="Helical" evidence="1">
    <location>
        <begin position="164"/>
        <end position="182"/>
    </location>
</feature>
<keyword evidence="1" id="KW-1133">Transmembrane helix</keyword>
<dbReference type="EMBL" id="JACICE010000003">
    <property type="protein sequence ID" value="MBB3776696.1"/>
    <property type="molecule type" value="Genomic_DNA"/>
</dbReference>
<feature type="transmembrane region" description="Helical" evidence="1">
    <location>
        <begin position="188"/>
        <end position="210"/>
    </location>
</feature>
<reference evidence="2 3" key="1">
    <citation type="submission" date="2020-08" db="EMBL/GenBank/DDBJ databases">
        <title>Genomic Encyclopedia of Type Strains, Phase IV (KMG-IV): sequencing the most valuable type-strain genomes for metagenomic binning, comparative biology and taxonomic classification.</title>
        <authorList>
            <person name="Goeker M."/>
        </authorList>
    </citation>
    <scope>NUCLEOTIDE SEQUENCE [LARGE SCALE GENOMIC DNA]</scope>
    <source>
        <strain evidence="2 3">DSM 8510</strain>
    </source>
</reference>
<dbReference type="InterPro" id="IPR009495">
    <property type="entry name" value="NrsF"/>
</dbReference>
<proteinExistence type="predicted"/>
<feature type="transmembrane region" description="Helical" evidence="1">
    <location>
        <begin position="96"/>
        <end position="115"/>
    </location>
</feature>
<evidence type="ECO:0008006" key="4">
    <source>
        <dbReference type="Google" id="ProtNLM"/>
    </source>
</evidence>
<organism evidence="2 3">
    <name type="scientific">Erythrobacter ramosus</name>
    <dbReference type="NCBI Taxonomy" id="35811"/>
    <lineage>
        <taxon>Bacteria</taxon>
        <taxon>Pseudomonadati</taxon>
        <taxon>Pseudomonadota</taxon>
        <taxon>Alphaproteobacteria</taxon>
        <taxon>Sphingomonadales</taxon>
        <taxon>Erythrobacteraceae</taxon>
        <taxon>Erythrobacter/Porphyrobacter group</taxon>
        <taxon>Erythrobacter</taxon>
    </lineage>
</organism>
<feature type="transmembrane region" description="Helical" evidence="1">
    <location>
        <begin position="28"/>
        <end position="50"/>
    </location>
</feature>
<accession>A0ABR6I1X0</accession>
<gene>
    <name evidence="2" type="ORF">FHS52_002688</name>
</gene>
<name>A0ABR6I1X0_9SPHN</name>
<dbReference type="Pfam" id="PF06532">
    <property type="entry name" value="NrsF"/>
    <property type="match status" value="1"/>
</dbReference>
<protein>
    <recommendedName>
        <fullName evidence="4">DUF1109 family protein</fullName>
    </recommendedName>
</protein>